<keyword evidence="2" id="KW-0315">Glutamine amidotransferase</keyword>
<dbReference type="SUPFAM" id="SSF56235">
    <property type="entry name" value="N-terminal nucleophile aminohydrolases (Ntn hydrolases)"/>
    <property type="match status" value="1"/>
</dbReference>
<dbReference type="OrthoDB" id="9801213at2"/>
<dbReference type="InterPro" id="IPR029057">
    <property type="entry name" value="PRTase-like"/>
</dbReference>
<dbReference type="Gene3D" id="3.40.50.2020">
    <property type="match status" value="1"/>
</dbReference>
<dbReference type="Gene3D" id="3.60.20.10">
    <property type="entry name" value="Glutamine Phosphoribosylpyrophosphate, subunit 1, domain 1"/>
    <property type="match status" value="1"/>
</dbReference>
<evidence type="ECO:0000313" key="4">
    <source>
        <dbReference type="EMBL" id="SHL89586.1"/>
    </source>
</evidence>
<dbReference type="PANTHER" id="PTHR11907">
    <property type="entry name" value="AMIDOPHOSPHORIBOSYLTRANSFERASE"/>
    <property type="match status" value="1"/>
</dbReference>
<keyword evidence="1 4" id="KW-0808">Transferase</keyword>
<dbReference type="AlphaFoldDB" id="A0A1M7ED85"/>
<dbReference type="EMBL" id="FRBL01000005">
    <property type="protein sequence ID" value="SHL89586.1"/>
    <property type="molecule type" value="Genomic_DNA"/>
</dbReference>
<dbReference type="InterPro" id="IPR017932">
    <property type="entry name" value="GATase_2_dom"/>
</dbReference>
<dbReference type="InterPro" id="IPR029055">
    <property type="entry name" value="Ntn_hydrolases_N"/>
</dbReference>
<dbReference type="PROSITE" id="PS51278">
    <property type="entry name" value="GATASE_TYPE_2"/>
    <property type="match status" value="1"/>
</dbReference>
<evidence type="ECO:0000256" key="2">
    <source>
        <dbReference type="ARBA" id="ARBA00022962"/>
    </source>
</evidence>
<accession>A0A1M7ED85</accession>
<dbReference type="Pfam" id="PF13522">
    <property type="entry name" value="GATase_6"/>
    <property type="match status" value="1"/>
</dbReference>
<dbReference type="SUPFAM" id="SSF53271">
    <property type="entry name" value="PRTase-like"/>
    <property type="match status" value="1"/>
</dbReference>
<gene>
    <name evidence="4" type="ORF">SAMN05444266_105390</name>
</gene>
<protein>
    <submittedName>
        <fullName evidence="4">Amidophosphoribosyltransferase</fullName>
    </submittedName>
</protein>
<organism evidence="4 5">
    <name type="scientific">Chitinophaga jiangningensis</name>
    <dbReference type="NCBI Taxonomy" id="1419482"/>
    <lineage>
        <taxon>Bacteria</taxon>
        <taxon>Pseudomonadati</taxon>
        <taxon>Bacteroidota</taxon>
        <taxon>Chitinophagia</taxon>
        <taxon>Chitinophagales</taxon>
        <taxon>Chitinophagaceae</taxon>
        <taxon>Chitinophaga</taxon>
    </lineage>
</organism>
<dbReference type="CDD" id="cd06223">
    <property type="entry name" value="PRTases_typeI"/>
    <property type="match status" value="1"/>
</dbReference>
<dbReference type="STRING" id="1419482.SAMN05444266_105390"/>
<dbReference type="Proteomes" id="UP000184420">
    <property type="component" value="Unassembled WGS sequence"/>
</dbReference>
<keyword evidence="4" id="KW-0328">Glycosyltransferase</keyword>
<evidence type="ECO:0000313" key="5">
    <source>
        <dbReference type="Proteomes" id="UP000184420"/>
    </source>
</evidence>
<name>A0A1M7ED85_9BACT</name>
<sequence>MSDAIKHECGLAFIRLRKPFSYYQQKYGTVFYGLNKLYLLMEKQHNRGQDGAGVAAVKLDTEPGVPFMHRVRSSAPQAIGDVFSKIRDEIQEIEKYQPEITKYPGLMKGHIKFLGELLMGHLRYATQGKNNVELCHPFVRYNTIPARNLAMAGNFNLVNADELFKFTDVNPGEVHKNSDLAAMLETVHHFLCKEDEVRRNGLDIKHILQQAFSLFDGGYHAAGLIGTGDAFVIRDPNGIRPSYYYVNDDVIVAASERAAIRTTFNVGENEVLELMPGHALIVKSNGEYAIEKIIEPKERKACSFERIYFSRGNDEKIYKERTALGRNLSGTVLKAIDNDLRNTIFSFIPNTAEVAFYGLLKGLEDYLNKIKIERILSWGNDVDPEKLSEMVNRRIRIDKIAIKDVKMRTFITEDSSRNEMVQHVYDITYGTVRPGVDTLVVIDDSIVRGTTLKESIVKMLDRLGPKKIIIVSSAPQIRYPDCYGIDMSKMGDFVAFQAAIALLKEQGKEHILQEAYGLCKELERTNTLHAQNVVKNVYKLFTPEEISAKIAQILNPGGIGAEIEVIYQSIESLHEACPNNLGDWYFTGNYPTPGGNRVVNKAFMNFMEGKNERGY</sequence>
<evidence type="ECO:0000256" key="1">
    <source>
        <dbReference type="ARBA" id="ARBA00022679"/>
    </source>
</evidence>
<reference evidence="4 5" key="1">
    <citation type="submission" date="2016-11" db="EMBL/GenBank/DDBJ databases">
        <authorList>
            <person name="Jaros S."/>
            <person name="Januszkiewicz K."/>
            <person name="Wedrychowicz H."/>
        </authorList>
    </citation>
    <scope>NUCLEOTIDE SEQUENCE [LARGE SCALE GENOMIC DNA]</scope>
    <source>
        <strain evidence="4 5">DSM 27406</strain>
    </source>
</reference>
<dbReference type="GO" id="GO:0016757">
    <property type="term" value="F:glycosyltransferase activity"/>
    <property type="evidence" value="ECO:0007669"/>
    <property type="project" value="UniProtKB-KW"/>
</dbReference>
<evidence type="ECO:0000259" key="3">
    <source>
        <dbReference type="PROSITE" id="PS51278"/>
    </source>
</evidence>
<feature type="domain" description="Glutamine amidotransferase type-2" evidence="3">
    <location>
        <begin position="9"/>
        <end position="285"/>
    </location>
</feature>
<keyword evidence="5" id="KW-1185">Reference proteome</keyword>
<proteinExistence type="predicted"/>
<dbReference type="InterPro" id="IPR000836">
    <property type="entry name" value="PRTase_dom"/>
</dbReference>